<dbReference type="Pfam" id="PF02515">
    <property type="entry name" value="CoA_transf_3"/>
    <property type="match status" value="1"/>
</dbReference>
<comment type="caution">
    <text evidence="2">The sequence shown here is derived from an EMBL/GenBank/DDBJ whole genome shotgun (WGS) entry which is preliminary data.</text>
</comment>
<dbReference type="EMBL" id="BANB01000220">
    <property type="protein sequence ID" value="GAN77026.1"/>
    <property type="molecule type" value="Genomic_DNA"/>
</dbReference>
<dbReference type="InterPro" id="IPR050483">
    <property type="entry name" value="CoA-transferase_III_domain"/>
</dbReference>
<keyword evidence="3" id="KW-1185">Reference proteome</keyword>
<dbReference type="Gene3D" id="3.30.1540.10">
    <property type="entry name" value="formyl-coa transferase, domain 3"/>
    <property type="match status" value="1"/>
</dbReference>
<dbReference type="SUPFAM" id="SSF89796">
    <property type="entry name" value="CoA-transferase family III (CaiB/BaiF)"/>
    <property type="match status" value="1"/>
</dbReference>
<organism evidence="2 3">
    <name type="scientific">Acidisphaera rubrifaciens HS-AP3</name>
    <dbReference type="NCBI Taxonomy" id="1231350"/>
    <lineage>
        <taxon>Bacteria</taxon>
        <taxon>Pseudomonadati</taxon>
        <taxon>Pseudomonadota</taxon>
        <taxon>Alphaproteobacteria</taxon>
        <taxon>Acetobacterales</taxon>
        <taxon>Acetobacteraceae</taxon>
        <taxon>Acidisphaera</taxon>
    </lineage>
</organism>
<dbReference type="Gene3D" id="3.40.50.10540">
    <property type="entry name" value="Crotonobetainyl-coa:carnitine coa-transferase, domain 1"/>
    <property type="match status" value="1"/>
</dbReference>
<evidence type="ECO:0000313" key="2">
    <source>
        <dbReference type="EMBL" id="GAN77026.1"/>
    </source>
</evidence>
<sequence>MSLPLAGVRVLDLTRALAGPFATMTLADLGCEVVKVEPAGGDMTRGWGPFDADGESLYFQSTNRGKRSIAIDLRDARGRALLHDMALRADVLVENFRPGVLHELGLDYPALSARNPGLIVASISGYGRGGPYEDWPGFDQIAQGMSGLMSLNGDAATGPLRVGIPIGDLVAGLWLTIGVVAALAERARTGRGRLVETSLLGGLTGLMTFQAQRYLSLGEVPAAQGNDHPLICPYGVFEAADGPFNIAAATEAMWQTLCRVLDRPELLENPDYADNAARMRNRGALREALCEAMRDRTRAELTRTLIAAGVPAGPILRMDEVFTDPHVLASGLVAEIARAGRAPLRQAAMPVRFGPDAAPDQAVPPPALGGDTRAVLAGFGFDADAVGALLAAGVVRAPAGGTRT</sequence>
<evidence type="ECO:0000256" key="1">
    <source>
        <dbReference type="ARBA" id="ARBA00022679"/>
    </source>
</evidence>
<dbReference type="OrthoDB" id="9781472at2"/>
<evidence type="ECO:0000313" key="3">
    <source>
        <dbReference type="Proteomes" id="UP000032680"/>
    </source>
</evidence>
<proteinExistence type="predicted"/>
<name>A0A0D6P6Q7_9PROT</name>
<dbReference type="GO" id="GO:0008410">
    <property type="term" value="F:CoA-transferase activity"/>
    <property type="evidence" value="ECO:0007669"/>
    <property type="project" value="TreeGrafter"/>
</dbReference>
<protein>
    <submittedName>
        <fullName evidence="2">L-carnitine dehydratase/bile acid-inducible protein F</fullName>
    </submittedName>
</protein>
<dbReference type="InterPro" id="IPR023606">
    <property type="entry name" value="CoA-Trfase_III_dom_1_sf"/>
</dbReference>
<dbReference type="InterPro" id="IPR003673">
    <property type="entry name" value="CoA-Trfase_fam_III"/>
</dbReference>
<dbReference type="Proteomes" id="UP000032680">
    <property type="component" value="Unassembled WGS sequence"/>
</dbReference>
<dbReference type="PANTHER" id="PTHR48207:SF3">
    <property type="entry name" value="SUCCINATE--HYDROXYMETHYLGLUTARATE COA-TRANSFERASE"/>
    <property type="match status" value="1"/>
</dbReference>
<accession>A0A0D6P6Q7</accession>
<keyword evidence="1" id="KW-0808">Transferase</keyword>
<reference evidence="2 3" key="1">
    <citation type="submission" date="2012-11" db="EMBL/GenBank/DDBJ databases">
        <title>Whole genome sequence of Acidisphaera rubrifaciens HS-AP3.</title>
        <authorList>
            <person name="Azuma Y."/>
            <person name="Higashiura N."/>
            <person name="Hirakawa H."/>
            <person name="Matsushita K."/>
        </authorList>
    </citation>
    <scope>NUCLEOTIDE SEQUENCE [LARGE SCALE GENOMIC DNA]</scope>
    <source>
        <strain evidence="2 3">HS-AP3</strain>
    </source>
</reference>
<dbReference type="InterPro" id="IPR044855">
    <property type="entry name" value="CoA-Trfase_III_dom3_sf"/>
</dbReference>
<dbReference type="AlphaFoldDB" id="A0A0D6P6Q7"/>
<dbReference type="RefSeq" id="WP_048860986.1">
    <property type="nucleotide sequence ID" value="NZ_BANB01000220.1"/>
</dbReference>
<dbReference type="PANTHER" id="PTHR48207">
    <property type="entry name" value="SUCCINATE--HYDROXYMETHYLGLUTARATE COA-TRANSFERASE"/>
    <property type="match status" value="1"/>
</dbReference>
<gene>
    <name evidence="2" type="ORF">Asru_0220_02</name>
</gene>